<sequence length="101" mass="11497">MGFFLQEIKHFIVASRILLCLIGTDKLICFSFLLCSFIGVPYLSDEPIFLQTKKACRVRKINKQLPINCTVYRQVILLELYEVKSGTDCSCSNTLTSIMPI</sequence>
<dbReference type="Gramene" id="PGSC0003DMT400030173">
    <property type="protein sequence ID" value="PGSC0003DMT400030173"/>
    <property type="gene ID" value="PGSC0003DMG401011550"/>
</dbReference>
<gene>
    <name evidence="1" type="primary">LOC102588316</name>
</gene>
<organism evidence="1 2">
    <name type="scientific">Solanum tuberosum</name>
    <name type="common">Potato</name>
    <dbReference type="NCBI Taxonomy" id="4113"/>
    <lineage>
        <taxon>Eukaryota</taxon>
        <taxon>Viridiplantae</taxon>
        <taxon>Streptophyta</taxon>
        <taxon>Embryophyta</taxon>
        <taxon>Tracheophyta</taxon>
        <taxon>Spermatophyta</taxon>
        <taxon>Magnoliopsida</taxon>
        <taxon>eudicotyledons</taxon>
        <taxon>Gunneridae</taxon>
        <taxon>Pentapetalae</taxon>
        <taxon>asterids</taxon>
        <taxon>lamiids</taxon>
        <taxon>Solanales</taxon>
        <taxon>Solanaceae</taxon>
        <taxon>Solanoideae</taxon>
        <taxon>Solaneae</taxon>
        <taxon>Solanum</taxon>
    </lineage>
</organism>
<dbReference type="HOGENOM" id="CLU_2296653_0_0_1"/>
<dbReference type="EnsemblPlants" id="PGSC0003DMT400030173">
    <property type="protein sequence ID" value="PGSC0003DMT400030173"/>
    <property type="gene ID" value="PGSC0003DMG401011550"/>
</dbReference>
<reference evidence="1" key="2">
    <citation type="submission" date="2015-06" db="UniProtKB">
        <authorList>
            <consortium name="EnsemblPlants"/>
        </authorList>
    </citation>
    <scope>IDENTIFICATION</scope>
    <source>
        <strain evidence="1">DM1-3 516 R44</strain>
    </source>
</reference>
<keyword evidence="2" id="KW-1185">Reference proteome</keyword>
<dbReference type="ExpressionAtlas" id="M1ATU6">
    <property type="expression patterns" value="baseline and differential"/>
</dbReference>
<name>M1ATU6_SOLTU</name>
<protein>
    <submittedName>
        <fullName evidence="1">Uncharacterized protein</fullName>
    </submittedName>
</protein>
<evidence type="ECO:0000313" key="1">
    <source>
        <dbReference type="EnsemblPlants" id="PGSC0003DMT400030173"/>
    </source>
</evidence>
<proteinExistence type="predicted"/>
<dbReference type="OrthoDB" id="1889309at2759"/>
<reference evidence="2" key="1">
    <citation type="journal article" date="2011" name="Nature">
        <title>Genome sequence and analysis of the tuber crop potato.</title>
        <authorList>
            <consortium name="The Potato Genome Sequencing Consortium"/>
        </authorList>
    </citation>
    <scope>NUCLEOTIDE SEQUENCE [LARGE SCALE GENOMIC DNA]</scope>
    <source>
        <strain evidence="2">cv. DM1-3 516 R44</strain>
    </source>
</reference>
<evidence type="ECO:0000313" key="2">
    <source>
        <dbReference type="Proteomes" id="UP000011115"/>
    </source>
</evidence>
<dbReference type="AlphaFoldDB" id="M1ATU6"/>
<dbReference type="Proteomes" id="UP000011115">
    <property type="component" value="Unassembled WGS sequence"/>
</dbReference>
<accession>M1ATU6</accession>